<reference evidence="3" key="1">
    <citation type="submission" date="2016-09" db="EMBL/GenBank/DDBJ databases">
        <authorList>
            <person name="Varghese N."/>
            <person name="Submissions S."/>
        </authorList>
    </citation>
    <scope>NUCLEOTIDE SEQUENCE [LARGE SCALE GENOMIC DNA]</scope>
    <source>
        <strain evidence="3">JS23</strain>
    </source>
</reference>
<protein>
    <recommendedName>
        <fullName evidence="4">DUF2946 domain-containing protein</fullName>
    </recommendedName>
</protein>
<proteinExistence type="predicted"/>
<dbReference type="STRING" id="1770053.SAMN05216551_115101"/>
<evidence type="ECO:0000313" key="3">
    <source>
        <dbReference type="Proteomes" id="UP000243719"/>
    </source>
</evidence>
<feature type="region of interest" description="Disordered" evidence="1">
    <location>
        <begin position="177"/>
        <end position="203"/>
    </location>
</feature>
<name>A0A1H2PVA0_9BURK</name>
<dbReference type="AlphaFoldDB" id="A0A1H2PVA0"/>
<feature type="compositionally biased region" description="Low complexity" evidence="1">
    <location>
        <begin position="253"/>
        <end position="263"/>
    </location>
</feature>
<feature type="compositionally biased region" description="Basic and acidic residues" evidence="1">
    <location>
        <begin position="122"/>
        <end position="131"/>
    </location>
</feature>
<feature type="region of interest" description="Disordered" evidence="1">
    <location>
        <begin position="229"/>
        <end position="274"/>
    </location>
</feature>
<sequence>MRPTSSPSTARHPRHAWLLLAVVLLLLRALIPAGYMLDVADGNPFALAMCDGGGVLRWPAAAQSGAVPSGLASPRRVHQGPSQRQPGADDAAVTVGATQPQPPSPGAPSHAAAHHGHHRHVASGDEAHDGDAYVNDPDSAIRHAHAVQPERALPMGGAPASAAQATHAGAMHATHAMPALGDGANDSNAGHADHHRHGDEHTQHDGPCPFWASLFVALGAMLLHALLASPPSRTGRPSLPRFLLPRLRRRPAQRGARAPPSASRSKRSLFALGA</sequence>
<evidence type="ECO:0000256" key="1">
    <source>
        <dbReference type="SAM" id="MobiDB-lite"/>
    </source>
</evidence>
<keyword evidence="3" id="KW-1185">Reference proteome</keyword>
<accession>A0A1H2PVA0</accession>
<evidence type="ECO:0008006" key="4">
    <source>
        <dbReference type="Google" id="ProtNLM"/>
    </source>
</evidence>
<evidence type="ECO:0000313" key="2">
    <source>
        <dbReference type="EMBL" id="SDV51191.1"/>
    </source>
</evidence>
<dbReference type="RefSeq" id="WP_091912649.1">
    <property type="nucleotide sequence ID" value="NZ_FNLO01000015.1"/>
</dbReference>
<dbReference type="EMBL" id="FNLO01000015">
    <property type="protein sequence ID" value="SDV51191.1"/>
    <property type="molecule type" value="Genomic_DNA"/>
</dbReference>
<organism evidence="2 3">
    <name type="scientific">Chitinasiproducens palmae</name>
    <dbReference type="NCBI Taxonomy" id="1770053"/>
    <lineage>
        <taxon>Bacteria</taxon>
        <taxon>Pseudomonadati</taxon>
        <taxon>Pseudomonadota</taxon>
        <taxon>Betaproteobacteria</taxon>
        <taxon>Burkholderiales</taxon>
        <taxon>Burkholderiaceae</taxon>
        <taxon>Chitinasiproducens</taxon>
    </lineage>
</organism>
<feature type="compositionally biased region" description="Low complexity" evidence="1">
    <location>
        <begin position="236"/>
        <end position="245"/>
    </location>
</feature>
<feature type="region of interest" description="Disordered" evidence="1">
    <location>
        <begin position="65"/>
        <end position="136"/>
    </location>
</feature>
<gene>
    <name evidence="2" type="ORF">SAMN05216551_115101</name>
</gene>
<dbReference type="Proteomes" id="UP000243719">
    <property type="component" value="Unassembled WGS sequence"/>
</dbReference>
<feature type="compositionally biased region" description="Basic residues" evidence="1">
    <location>
        <begin position="112"/>
        <end position="121"/>
    </location>
</feature>